<accession>A0ABN7APF4</accession>
<evidence type="ECO:0000256" key="5">
    <source>
        <dbReference type="ARBA" id="ARBA00023136"/>
    </source>
</evidence>
<evidence type="ECO:0000313" key="7">
    <source>
        <dbReference type="EMBL" id="BES94101.1"/>
    </source>
</evidence>
<feature type="transmembrane region" description="Helical" evidence="6">
    <location>
        <begin position="47"/>
        <end position="75"/>
    </location>
</feature>
<evidence type="ECO:0000256" key="3">
    <source>
        <dbReference type="ARBA" id="ARBA00022692"/>
    </source>
</evidence>
<evidence type="ECO:0000256" key="6">
    <source>
        <dbReference type="SAM" id="Phobius"/>
    </source>
</evidence>
<evidence type="ECO:0000256" key="1">
    <source>
        <dbReference type="ARBA" id="ARBA00004141"/>
    </source>
</evidence>
<keyword evidence="4 6" id="KW-1133">Transmembrane helix</keyword>
<proteinExistence type="predicted"/>
<feature type="transmembrane region" description="Helical" evidence="6">
    <location>
        <begin position="213"/>
        <end position="234"/>
    </location>
</feature>
<evidence type="ECO:0000313" key="8">
    <source>
        <dbReference type="Proteomes" id="UP001307889"/>
    </source>
</evidence>
<name>A0ABN7APF4_9HEMI</name>
<sequence length="340" mass="38102">MSGTVPMFREMFPTPLSLGLFVLYISLFVNQGWLVTASQDANNGYHYSTAIAVLLAELIKLLASIAIYAFNYPLWGLFGELKKNGKVFALYLIPASLYCLYNNLSFINLSTFDPTTYFMVLQLRVVVTGVVFQILFKKQLSRNQWLSLFLLTFGCMLKQVSFGESSNSASGSSKELSLSLSFNSLLLFAQVMCSCFAGVYNEYLLKTQGEVNVFVQNIFHNINSMICIGLVFSYQRGVDGIRWTTLEPFLEPKVFLVVCNNAAVGIVTSFFLKYLNSIVKNFASALELVITAILSYFLFSIPIYLNTVLSILLISIATWTYSRNPIANVNTKKLLLPSHK</sequence>
<gene>
    <name evidence="7" type="ORF">NTJ_06910</name>
</gene>
<feature type="transmembrane region" description="Helical" evidence="6">
    <location>
        <begin position="303"/>
        <end position="322"/>
    </location>
</feature>
<keyword evidence="3 6" id="KW-0812">Transmembrane</keyword>
<keyword evidence="2" id="KW-0813">Transport</keyword>
<dbReference type="PIRSF" id="PIRSF005799">
    <property type="entry name" value="UDP-gal_transpt"/>
    <property type="match status" value="1"/>
</dbReference>
<dbReference type="PANTHER" id="PTHR10231">
    <property type="entry name" value="NUCLEOTIDE-SUGAR TRANSMEMBRANE TRANSPORTER"/>
    <property type="match status" value="1"/>
</dbReference>
<keyword evidence="5 6" id="KW-0472">Membrane</keyword>
<feature type="transmembrane region" description="Helical" evidence="6">
    <location>
        <begin position="87"/>
        <end position="104"/>
    </location>
</feature>
<keyword evidence="8" id="KW-1185">Reference proteome</keyword>
<dbReference type="Pfam" id="PF04142">
    <property type="entry name" value="Nuc_sug_transp"/>
    <property type="match status" value="1"/>
</dbReference>
<comment type="subcellular location">
    <subcellularLocation>
        <location evidence="1">Membrane</location>
        <topology evidence="1">Multi-pass membrane protein</topology>
    </subcellularLocation>
</comment>
<evidence type="ECO:0000256" key="4">
    <source>
        <dbReference type="ARBA" id="ARBA00022989"/>
    </source>
</evidence>
<dbReference type="InterPro" id="IPR007271">
    <property type="entry name" value="Nuc_sug_transpt"/>
</dbReference>
<evidence type="ECO:0000256" key="2">
    <source>
        <dbReference type="ARBA" id="ARBA00022597"/>
    </source>
</evidence>
<feature type="transmembrane region" description="Helical" evidence="6">
    <location>
        <begin position="182"/>
        <end position="201"/>
    </location>
</feature>
<feature type="transmembrane region" description="Helical" evidence="6">
    <location>
        <begin position="145"/>
        <end position="162"/>
    </location>
</feature>
<protein>
    <submittedName>
        <fullName evidence="7">Nucleotide-sugar transporter</fullName>
    </submittedName>
</protein>
<keyword evidence="2" id="KW-0762">Sugar transport</keyword>
<organism evidence="7 8">
    <name type="scientific">Nesidiocoris tenuis</name>
    <dbReference type="NCBI Taxonomy" id="355587"/>
    <lineage>
        <taxon>Eukaryota</taxon>
        <taxon>Metazoa</taxon>
        <taxon>Ecdysozoa</taxon>
        <taxon>Arthropoda</taxon>
        <taxon>Hexapoda</taxon>
        <taxon>Insecta</taxon>
        <taxon>Pterygota</taxon>
        <taxon>Neoptera</taxon>
        <taxon>Paraneoptera</taxon>
        <taxon>Hemiptera</taxon>
        <taxon>Heteroptera</taxon>
        <taxon>Panheteroptera</taxon>
        <taxon>Cimicomorpha</taxon>
        <taxon>Miridae</taxon>
        <taxon>Dicyphina</taxon>
        <taxon>Nesidiocoris</taxon>
    </lineage>
</organism>
<dbReference type="Proteomes" id="UP001307889">
    <property type="component" value="Chromosome 5"/>
</dbReference>
<feature type="transmembrane region" description="Helical" evidence="6">
    <location>
        <begin position="254"/>
        <end position="272"/>
    </location>
</feature>
<reference evidence="7 8" key="1">
    <citation type="submission" date="2023-09" db="EMBL/GenBank/DDBJ databases">
        <title>Nesidiocoris tenuis whole genome shotgun sequence.</title>
        <authorList>
            <person name="Shibata T."/>
            <person name="Shimoda M."/>
            <person name="Kobayashi T."/>
            <person name="Uehara T."/>
        </authorList>
    </citation>
    <scope>NUCLEOTIDE SEQUENCE [LARGE SCALE GENOMIC DNA]</scope>
    <source>
        <strain evidence="7 8">Japan</strain>
    </source>
</reference>
<dbReference type="EMBL" id="AP028913">
    <property type="protein sequence ID" value="BES94101.1"/>
    <property type="molecule type" value="Genomic_DNA"/>
</dbReference>